<sequence length="529" mass="56445">MPAILTMTPASIEELRMLAASLPVSTVGPRDFARRIAVRAYSLGLSDSELIGFLKRQTAKRPGLSSVLTDRLAFRQLLASCRRAALSSSPAGRRKNAGKTARLTLGRILAPVVAGADGVALSPARQIRARTALAIVCVEQLKSINGEKGWNTIRVSYPWLALRLGSSWPTAKAALNDLLELGWIHEPSAGLRPGQPRRFKISGYLNPDQRALVQRLKDNGEGVVEPGLYEAIGALAEQENEASQRDLLGAAVTRSVNHPAWTYGEAPLGAKTWLLTLARAAGVDPVQLGLPKRSIPALNRLMAEAGLDRLIGSAQGDTSAAESDLPGQLAEVLKTWAKATGAYEAAAAASAAYKDNAKARTDEIARVRKLRVDAGPAMDRLFGEVASIPAAGSSADRLNTWVAGASNAIAKVPPMTKDRRNALTRELKKRLKKRSYQGDAITLVAEKVMANARPLLGAAETVPLATDDPAVKTAWLRGVTGAMQGKAMQVGERNAFEAELKARFRSRGYERDKAGQMAALILKDVALAA</sequence>
<dbReference type="EMBL" id="JWTB01000008">
    <property type="protein sequence ID" value="KIC68687.1"/>
    <property type="molecule type" value="Genomic_DNA"/>
</dbReference>
<dbReference type="Proteomes" id="UP000031196">
    <property type="component" value="Unassembled WGS sequence"/>
</dbReference>
<dbReference type="OrthoDB" id="4928167at2"/>
<comment type="caution">
    <text evidence="1">The sequence shown here is derived from an EMBL/GenBank/DDBJ whole genome shotgun (WGS) entry which is preliminary data.</text>
</comment>
<accession>A0A0B4DIM5</accession>
<protein>
    <submittedName>
        <fullName evidence="1">Uncharacterized protein</fullName>
    </submittedName>
</protein>
<reference evidence="1 2" key="1">
    <citation type="submission" date="2014-12" db="EMBL/GenBank/DDBJ databases">
        <title>Genome sequencing of Arthrobacter phenanthrenivorans SWC37.</title>
        <authorList>
            <person name="Tan P.W."/>
            <person name="Chan K.-G."/>
        </authorList>
    </citation>
    <scope>NUCLEOTIDE SEQUENCE [LARGE SCALE GENOMIC DNA]</scope>
    <source>
        <strain evidence="1 2">SWC37</strain>
    </source>
</reference>
<evidence type="ECO:0000313" key="1">
    <source>
        <dbReference type="EMBL" id="KIC68687.1"/>
    </source>
</evidence>
<proteinExistence type="predicted"/>
<gene>
    <name evidence="1" type="ORF">RM50_04265</name>
</gene>
<name>A0A0B4DIM5_PSEPS</name>
<dbReference type="AlphaFoldDB" id="A0A0B4DIM5"/>
<dbReference type="RefSeq" id="WP_043450377.1">
    <property type="nucleotide sequence ID" value="NZ_JWTB01000008.1"/>
</dbReference>
<organism evidence="1 2">
    <name type="scientific">Pseudarthrobacter phenanthrenivorans</name>
    <name type="common">Arthrobacter phenanthrenivorans</name>
    <dbReference type="NCBI Taxonomy" id="361575"/>
    <lineage>
        <taxon>Bacteria</taxon>
        <taxon>Bacillati</taxon>
        <taxon>Actinomycetota</taxon>
        <taxon>Actinomycetes</taxon>
        <taxon>Micrococcales</taxon>
        <taxon>Micrococcaceae</taxon>
        <taxon>Pseudarthrobacter</taxon>
    </lineage>
</organism>
<evidence type="ECO:0000313" key="2">
    <source>
        <dbReference type="Proteomes" id="UP000031196"/>
    </source>
</evidence>